<protein>
    <submittedName>
        <fullName evidence="1">Uncharacterized protein</fullName>
    </submittedName>
</protein>
<evidence type="ECO:0000313" key="1">
    <source>
        <dbReference type="EMBL" id="KAI3768848.1"/>
    </source>
</evidence>
<dbReference type="Proteomes" id="UP001055811">
    <property type="component" value="Linkage Group LG03"/>
</dbReference>
<evidence type="ECO:0000313" key="2">
    <source>
        <dbReference type="Proteomes" id="UP001055811"/>
    </source>
</evidence>
<gene>
    <name evidence="1" type="ORF">L2E82_19684</name>
</gene>
<proteinExistence type="predicted"/>
<accession>A0ACB9FBV4</accession>
<keyword evidence="2" id="KW-1185">Reference proteome</keyword>
<reference evidence="1 2" key="2">
    <citation type="journal article" date="2022" name="Mol. Ecol. Resour.">
        <title>The genomes of chicory, endive, great burdock and yacon provide insights into Asteraceae paleo-polyploidization history and plant inulin production.</title>
        <authorList>
            <person name="Fan W."/>
            <person name="Wang S."/>
            <person name="Wang H."/>
            <person name="Wang A."/>
            <person name="Jiang F."/>
            <person name="Liu H."/>
            <person name="Zhao H."/>
            <person name="Xu D."/>
            <person name="Zhang Y."/>
        </authorList>
    </citation>
    <scope>NUCLEOTIDE SEQUENCE [LARGE SCALE GENOMIC DNA]</scope>
    <source>
        <strain evidence="2">cv. Punajuju</strain>
        <tissue evidence="1">Leaves</tissue>
    </source>
</reference>
<comment type="caution">
    <text evidence="1">The sequence shown here is derived from an EMBL/GenBank/DDBJ whole genome shotgun (WGS) entry which is preliminary data.</text>
</comment>
<dbReference type="EMBL" id="CM042011">
    <property type="protein sequence ID" value="KAI3768848.1"/>
    <property type="molecule type" value="Genomic_DNA"/>
</dbReference>
<sequence length="202" mass="21865">MGACVSTHQKPSAMKVQVLFGSDDINLVKPPIINGDLAAKPQGPTSAPVASFRDFGSKEETFFDTQAWLESDCDDDFMSVNGDFTPSRGNTPVHHNFSAGNTKPPPVSPYQPSPNGSEKKIRLSDLFKDSLRGNYESDREEDGEVINKKGKVESPTVNGGNGLKTKKNHGCFPSLLYSRSSNGRKMMSPNPKLNPNPNPVVG</sequence>
<name>A0ACB9FBV4_CICIN</name>
<reference evidence="2" key="1">
    <citation type="journal article" date="2022" name="Mol. Ecol. Resour.">
        <title>The genomes of chicory, endive, great burdock and yacon provide insights into Asteraceae palaeo-polyploidization history and plant inulin production.</title>
        <authorList>
            <person name="Fan W."/>
            <person name="Wang S."/>
            <person name="Wang H."/>
            <person name="Wang A."/>
            <person name="Jiang F."/>
            <person name="Liu H."/>
            <person name="Zhao H."/>
            <person name="Xu D."/>
            <person name="Zhang Y."/>
        </authorList>
    </citation>
    <scope>NUCLEOTIDE SEQUENCE [LARGE SCALE GENOMIC DNA]</scope>
    <source>
        <strain evidence="2">cv. Punajuju</strain>
    </source>
</reference>
<organism evidence="1 2">
    <name type="scientific">Cichorium intybus</name>
    <name type="common">Chicory</name>
    <dbReference type="NCBI Taxonomy" id="13427"/>
    <lineage>
        <taxon>Eukaryota</taxon>
        <taxon>Viridiplantae</taxon>
        <taxon>Streptophyta</taxon>
        <taxon>Embryophyta</taxon>
        <taxon>Tracheophyta</taxon>
        <taxon>Spermatophyta</taxon>
        <taxon>Magnoliopsida</taxon>
        <taxon>eudicotyledons</taxon>
        <taxon>Gunneridae</taxon>
        <taxon>Pentapetalae</taxon>
        <taxon>asterids</taxon>
        <taxon>campanulids</taxon>
        <taxon>Asterales</taxon>
        <taxon>Asteraceae</taxon>
        <taxon>Cichorioideae</taxon>
        <taxon>Cichorieae</taxon>
        <taxon>Cichoriinae</taxon>
        <taxon>Cichorium</taxon>
    </lineage>
</organism>